<organism evidence="2 3">
    <name type="scientific">Chitinophaga jiangningensis</name>
    <dbReference type="NCBI Taxonomy" id="1419482"/>
    <lineage>
        <taxon>Bacteria</taxon>
        <taxon>Pseudomonadati</taxon>
        <taxon>Bacteroidota</taxon>
        <taxon>Chitinophagia</taxon>
        <taxon>Chitinophagales</taxon>
        <taxon>Chitinophagaceae</taxon>
        <taxon>Chitinophaga</taxon>
    </lineage>
</organism>
<sequence>MAAGKTNKNSEKTANVSRFAIVNQSNRRNHL</sequence>
<dbReference type="AlphaFoldDB" id="A0A1M7LUZ3"/>
<feature type="compositionally biased region" description="Polar residues" evidence="1">
    <location>
        <begin position="12"/>
        <end position="31"/>
    </location>
</feature>
<feature type="region of interest" description="Disordered" evidence="1">
    <location>
        <begin position="1"/>
        <end position="31"/>
    </location>
</feature>
<reference evidence="2 3" key="1">
    <citation type="submission" date="2016-11" db="EMBL/GenBank/DDBJ databases">
        <authorList>
            <person name="Jaros S."/>
            <person name="Januszkiewicz K."/>
            <person name="Wedrychowicz H."/>
        </authorList>
    </citation>
    <scope>NUCLEOTIDE SEQUENCE [LARGE SCALE GENOMIC DNA]</scope>
    <source>
        <strain evidence="2 3">DSM 27406</strain>
    </source>
</reference>
<evidence type="ECO:0000313" key="3">
    <source>
        <dbReference type="Proteomes" id="UP000184420"/>
    </source>
</evidence>
<evidence type="ECO:0000256" key="1">
    <source>
        <dbReference type="SAM" id="MobiDB-lite"/>
    </source>
</evidence>
<proteinExistence type="predicted"/>
<dbReference type="Proteomes" id="UP000184420">
    <property type="component" value="Unassembled WGS sequence"/>
</dbReference>
<keyword evidence="3" id="KW-1185">Reference proteome</keyword>
<gene>
    <name evidence="2" type="ORF">SAMN05444266_111138</name>
</gene>
<protein>
    <submittedName>
        <fullName evidence="2">Uncharacterized protein</fullName>
    </submittedName>
</protein>
<dbReference type="STRING" id="1419482.SAMN05444266_111138"/>
<accession>A0A1M7LUZ3</accession>
<name>A0A1M7LUZ3_9BACT</name>
<dbReference type="EMBL" id="FRBL01000011">
    <property type="protein sequence ID" value="SHM81564.1"/>
    <property type="molecule type" value="Genomic_DNA"/>
</dbReference>
<evidence type="ECO:0000313" key="2">
    <source>
        <dbReference type="EMBL" id="SHM81564.1"/>
    </source>
</evidence>